<keyword evidence="6" id="KW-1185">Reference proteome</keyword>
<dbReference type="Proteomes" id="UP000055060">
    <property type="component" value="Unassembled WGS sequence"/>
</dbReference>
<dbReference type="Pfam" id="PF01522">
    <property type="entry name" value="Polysacc_deac_1"/>
    <property type="match status" value="1"/>
</dbReference>
<sequence length="394" mass="43945">MKFSLVVTGNGKENNHRGVYADHRRLGWLALLGLAIILTACSGSASWLSSLQPSPTPLPSATPTPTPTLTPSPTATPAPTATPSLTPTPAPLPAFRPDLMLKGITPVTYLADACQAMQYRWDPERSEPGTMVVPVMFHSVVKDGHPLNDNISIHESDLKKFMEEAKRLGFETITSAQLLDFLQNNTKIPARSLLLILDDRRQGVVWNNFMPFLQSYNWKITLAYITGPVVSDWEWKELKRLDDTGFVDVQAHGYLHNGESYITEFTKPDIVTQELVKPIAQIQKYLDETPIAFIWPGGNYTPQAVHEARTTGYQLGFTVRARGPILFNWIPQGDEELPAGDPLLTLPRYWSTNAYNAMYDAIKISDEVRKNAEEQKSAELEWYAGHCAGYPAIH</sequence>
<dbReference type="RefSeq" id="WP_083522465.1">
    <property type="nucleotide sequence ID" value="NZ_DF967972.1"/>
</dbReference>
<keyword evidence="5" id="KW-0624">Polysaccharide degradation</keyword>
<reference evidence="5" key="1">
    <citation type="submission" date="2015-07" db="EMBL/GenBank/DDBJ databases">
        <title>Draft Genome Sequences of Anaerolinea thermolimosa IMO-1, Bellilinea caldifistulae GOMI-1, Leptolinea tardivitalis YMTK-2, Levilinea saccharolytica KIBI-1,Longilinea arvoryzae KOME-1, Previously Described as Members of the Anaerolineaceae (Chloroflexi).</title>
        <authorList>
            <person name="Sekiguchi Y."/>
            <person name="Ohashi A."/>
            <person name="Matsuura N."/>
            <person name="Tourlousse M.D."/>
        </authorList>
    </citation>
    <scope>NUCLEOTIDE SEQUENCE [LARGE SCALE GENOMIC DNA]</scope>
    <source>
        <strain evidence="5">KOME-1</strain>
    </source>
</reference>
<proteinExistence type="predicted"/>
<feature type="compositionally biased region" description="Pro residues" evidence="2">
    <location>
        <begin position="54"/>
        <end position="76"/>
    </location>
</feature>
<evidence type="ECO:0000259" key="4">
    <source>
        <dbReference type="Pfam" id="PF01522"/>
    </source>
</evidence>
<evidence type="ECO:0000313" key="6">
    <source>
        <dbReference type="Proteomes" id="UP000055060"/>
    </source>
</evidence>
<dbReference type="Gene3D" id="3.20.20.370">
    <property type="entry name" value="Glycoside hydrolase/deacetylase"/>
    <property type="match status" value="1"/>
</dbReference>
<accession>A0A0S7B9V3</accession>
<dbReference type="OrthoDB" id="155458at2"/>
<feature type="domain" description="NodB homology" evidence="4">
    <location>
        <begin position="189"/>
        <end position="315"/>
    </location>
</feature>
<dbReference type="InterPro" id="IPR002509">
    <property type="entry name" value="NODB_dom"/>
</dbReference>
<dbReference type="PANTHER" id="PTHR34216:SF7">
    <property type="entry name" value="POLY-BETA-1,6-N-ACETYL-D-GLUCOSAMINE N-DEACETYLASE"/>
    <property type="match status" value="1"/>
</dbReference>
<evidence type="ECO:0000256" key="1">
    <source>
        <dbReference type="ARBA" id="ARBA00022729"/>
    </source>
</evidence>
<organism evidence="5">
    <name type="scientific">Longilinea arvoryzae</name>
    <dbReference type="NCBI Taxonomy" id="360412"/>
    <lineage>
        <taxon>Bacteria</taxon>
        <taxon>Bacillati</taxon>
        <taxon>Chloroflexota</taxon>
        <taxon>Anaerolineae</taxon>
        <taxon>Anaerolineales</taxon>
        <taxon>Anaerolineaceae</taxon>
        <taxon>Longilinea</taxon>
    </lineage>
</organism>
<keyword evidence="3" id="KW-0472">Membrane</keyword>
<dbReference type="PANTHER" id="PTHR34216">
    <property type="match status" value="1"/>
</dbReference>
<keyword evidence="5" id="KW-0119">Carbohydrate metabolism</keyword>
<dbReference type="InterPro" id="IPR011330">
    <property type="entry name" value="Glyco_hydro/deAcase_b/a-brl"/>
</dbReference>
<dbReference type="GO" id="GO:0016798">
    <property type="term" value="F:hydrolase activity, acting on glycosyl bonds"/>
    <property type="evidence" value="ECO:0007669"/>
    <property type="project" value="UniProtKB-KW"/>
</dbReference>
<protein>
    <submittedName>
        <fullName evidence="5">Predicted xylanase/chitin deacetylase</fullName>
    </submittedName>
</protein>
<dbReference type="STRING" id="360412.LARV_01890"/>
<evidence type="ECO:0000256" key="3">
    <source>
        <dbReference type="SAM" id="Phobius"/>
    </source>
</evidence>
<evidence type="ECO:0000256" key="2">
    <source>
        <dbReference type="SAM" id="MobiDB-lite"/>
    </source>
</evidence>
<dbReference type="GO" id="GO:0016810">
    <property type="term" value="F:hydrolase activity, acting on carbon-nitrogen (but not peptide) bonds"/>
    <property type="evidence" value="ECO:0007669"/>
    <property type="project" value="InterPro"/>
</dbReference>
<dbReference type="EMBL" id="DF967972">
    <property type="protein sequence ID" value="GAP14126.1"/>
    <property type="molecule type" value="Genomic_DNA"/>
</dbReference>
<keyword evidence="3" id="KW-1133">Transmembrane helix</keyword>
<evidence type="ECO:0000313" key="5">
    <source>
        <dbReference type="EMBL" id="GAP14126.1"/>
    </source>
</evidence>
<dbReference type="InterPro" id="IPR051398">
    <property type="entry name" value="Polysacch_Deacetylase"/>
</dbReference>
<name>A0A0S7B9V3_9CHLR</name>
<keyword evidence="5" id="KW-0378">Hydrolase</keyword>
<dbReference type="SUPFAM" id="SSF88713">
    <property type="entry name" value="Glycoside hydrolase/deacetylase"/>
    <property type="match status" value="1"/>
</dbReference>
<dbReference type="GO" id="GO:0045493">
    <property type="term" value="P:xylan catabolic process"/>
    <property type="evidence" value="ECO:0007669"/>
    <property type="project" value="UniProtKB-KW"/>
</dbReference>
<dbReference type="AlphaFoldDB" id="A0A0S7B9V3"/>
<keyword evidence="5" id="KW-0326">Glycosidase</keyword>
<feature type="transmembrane region" description="Helical" evidence="3">
    <location>
        <begin position="26"/>
        <end position="48"/>
    </location>
</feature>
<keyword evidence="3" id="KW-0812">Transmembrane</keyword>
<gene>
    <name evidence="5" type="ORF">LARV_01890</name>
</gene>
<keyword evidence="1" id="KW-0732">Signal</keyword>
<feature type="region of interest" description="Disordered" evidence="2">
    <location>
        <begin position="49"/>
        <end position="90"/>
    </location>
</feature>
<keyword evidence="5" id="KW-0858">Xylan degradation</keyword>